<dbReference type="AlphaFoldDB" id="A0A927F960"/>
<evidence type="ECO:0000313" key="2">
    <source>
        <dbReference type="EMBL" id="MBD5780139.1"/>
    </source>
</evidence>
<keyword evidence="1" id="KW-0812">Transmembrane</keyword>
<keyword evidence="1" id="KW-1133">Transmembrane helix</keyword>
<sequence>MAKVTLVARYLLALMMVVFGLNKFLNFMPAPELSGDAAAFMGTMVGSFIWPTLGILYIAGGLLLAANKAVGLATILLAPAAFSALMFHITLDPANLPPAIVFVVLLALVMVGNASKYRSLLS</sequence>
<feature type="transmembrane region" description="Helical" evidence="1">
    <location>
        <begin position="96"/>
        <end position="114"/>
    </location>
</feature>
<dbReference type="Proteomes" id="UP000622317">
    <property type="component" value="Unassembled WGS sequence"/>
</dbReference>
<feature type="transmembrane region" description="Helical" evidence="1">
    <location>
        <begin position="7"/>
        <end position="25"/>
    </location>
</feature>
<proteinExistence type="predicted"/>
<evidence type="ECO:0000256" key="1">
    <source>
        <dbReference type="SAM" id="Phobius"/>
    </source>
</evidence>
<keyword evidence="1" id="KW-0472">Membrane</keyword>
<dbReference type="RefSeq" id="WP_191617255.1">
    <property type="nucleotide sequence ID" value="NZ_JACYFG010000034.1"/>
</dbReference>
<feature type="transmembrane region" description="Helical" evidence="1">
    <location>
        <begin position="37"/>
        <end position="58"/>
    </location>
</feature>
<reference evidence="2" key="1">
    <citation type="submission" date="2020-09" db="EMBL/GenBank/DDBJ databases">
        <title>Pelagicoccus enzymogenes sp. nov. with an EPS production, isolated from marine sediment.</title>
        <authorList>
            <person name="Feng X."/>
        </authorList>
    </citation>
    <scope>NUCLEOTIDE SEQUENCE</scope>
    <source>
        <strain evidence="2">NFK12</strain>
    </source>
</reference>
<organism evidence="2 3">
    <name type="scientific">Pelagicoccus enzymogenes</name>
    <dbReference type="NCBI Taxonomy" id="2773457"/>
    <lineage>
        <taxon>Bacteria</taxon>
        <taxon>Pseudomonadati</taxon>
        <taxon>Verrucomicrobiota</taxon>
        <taxon>Opitutia</taxon>
        <taxon>Puniceicoccales</taxon>
        <taxon>Pelagicoccaceae</taxon>
        <taxon>Pelagicoccus</taxon>
    </lineage>
</organism>
<feature type="transmembrane region" description="Helical" evidence="1">
    <location>
        <begin position="70"/>
        <end position="90"/>
    </location>
</feature>
<dbReference type="EMBL" id="JACYFG010000034">
    <property type="protein sequence ID" value="MBD5780139.1"/>
    <property type="molecule type" value="Genomic_DNA"/>
</dbReference>
<evidence type="ECO:0000313" key="3">
    <source>
        <dbReference type="Proteomes" id="UP000622317"/>
    </source>
</evidence>
<keyword evidence="3" id="KW-1185">Reference proteome</keyword>
<protein>
    <submittedName>
        <fullName evidence="2">DoxX protein</fullName>
    </submittedName>
</protein>
<comment type="caution">
    <text evidence="2">The sequence shown here is derived from an EMBL/GenBank/DDBJ whole genome shotgun (WGS) entry which is preliminary data.</text>
</comment>
<gene>
    <name evidence="2" type="ORF">IEN85_11610</name>
</gene>
<accession>A0A927F960</accession>
<name>A0A927F960_9BACT</name>